<evidence type="ECO:0000313" key="2">
    <source>
        <dbReference type="Proteomes" id="UP000242791"/>
    </source>
</evidence>
<sequence length="223" mass="25092">MEKCRVAQDCALMLAKQHEQLKIIKPDTVYFDIHPAPATTPTRAPGDVKPSWKWRIDMGGSQIHNSRYGFLVINQELVAIRKLDGNGNLELAQPNPLDRRRNCHPTAIDCYACFVVHCRPPIQSLVNQSQFGRRTTSSHLHVVSAGNSQRNSMAVSECQEELNNTIIHHQRRVEAAKNNPGTSRNTKHTAQYRKEVVPPFTYASGWKADLVPPFSRPTTAYGI</sequence>
<organism evidence="1 2">
    <name type="scientific">Blastomyces percursus</name>
    <dbReference type="NCBI Taxonomy" id="1658174"/>
    <lineage>
        <taxon>Eukaryota</taxon>
        <taxon>Fungi</taxon>
        <taxon>Dikarya</taxon>
        <taxon>Ascomycota</taxon>
        <taxon>Pezizomycotina</taxon>
        <taxon>Eurotiomycetes</taxon>
        <taxon>Eurotiomycetidae</taxon>
        <taxon>Onygenales</taxon>
        <taxon>Ajellomycetaceae</taxon>
        <taxon>Blastomyces</taxon>
    </lineage>
</organism>
<dbReference type="STRING" id="1658174.A0A1J9QWC5"/>
<dbReference type="EMBL" id="LGTZ01000546">
    <property type="protein sequence ID" value="OJD24523.1"/>
    <property type="molecule type" value="Genomic_DNA"/>
</dbReference>
<proteinExistence type="predicted"/>
<gene>
    <name evidence="1" type="ORF">ACJ73_04119</name>
</gene>
<protein>
    <submittedName>
        <fullName evidence="1">Uncharacterized protein</fullName>
    </submittedName>
</protein>
<name>A0A1J9QWC5_9EURO</name>
<dbReference type="AlphaFoldDB" id="A0A1J9QWC5"/>
<dbReference type="Proteomes" id="UP000242791">
    <property type="component" value="Unassembled WGS sequence"/>
</dbReference>
<dbReference type="VEuPathDB" id="FungiDB:ACJ73_04119"/>
<comment type="caution">
    <text evidence="1">The sequence shown here is derived from an EMBL/GenBank/DDBJ whole genome shotgun (WGS) entry which is preliminary data.</text>
</comment>
<evidence type="ECO:0000313" key="1">
    <source>
        <dbReference type="EMBL" id="OJD24523.1"/>
    </source>
</evidence>
<dbReference type="OrthoDB" id="5429744at2759"/>
<accession>A0A1J9QWC5</accession>
<keyword evidence="2" id="KW-1185">Reference proteome</keyword>
<reference evidence="1 2" key="1">
    <citation type="submission" date="2015-08" db="EMBL/GenBank/DDBJ databases">
        <title>Emmonsia species relationships and genome sequence.</title>
        <authorList>
            <person name="Cuomo C.A."/>
            <person name="Schwartz I.S."/>
            <person name="Kenyon C."/>
            <person name="De Hoog G.S."/>
            <person name="Govender N.P."/>
            <person name="Botha A."/>
            <person name="Moreno L."/>
            <person name="De Vries M."/>
            <person name="Munoz J.F."/>
            <person name="Stielow J.B."/>
        </authorList>
    </citation>
    <scope>NUCLEOTIDE SEQUENCE [LARGE SCALE GENOMIC DNA]</scope>
    <source>
        <strain evidence="1 2">EI222</strain>
    </source>
</reference>